<dbReference type="SUPFAM" id="SSF55008">
    <property type="entry name" value="HMA, heavy metal-associated domain"/>
    <property type="match status" value="1"/>
</dbReference>
<feature type="transmembrane region" description="Helical" evidence="17">
    <location>
        <begin position="92"/>
        <end position="108"/>
    </location>
</feature>
<dbReference type="Gene3D" id="3.40.1110.10">
    <property type="entry name" value="Calcium-transporting ATPase, cytoplasmic domain N"/>
    <property type="match status" value="1"/>
</dbReference>
<keyword evidence="14 17" id="KW-0472">Membrane</keyword>
<evidence type="ECO:0000256" key="9">
    <source>
        <dbReference type="ARBA" id="ARBA00022741"/>
    </source>
</evidence>
<gene>
    <name evidence="19" type="ORF">ACFFHQ_17400</name>
</gene>
<dbReference type="Gene3D" id="3.40.50.1000">
    <property type="entry name" value="HAD superfamily/HAD-like"/>
    <property type="match status" value="1"/>
</dbReference>
<dbReference type="PANTHER" id="PTHR48085">
    <property type="entry name" value="CADMIUM/ZINC-TRANSPORTING ATPASE HMA2-RELATED"/>
    <property type="match status" value="1"/>
</dbReference>
<reference evidence="19 20" key="1">
    <citation type="submission" date="2024-09" db="EMBL/GenBank/DDBJ databases">
        <authorList>
            <person name="Sun Q."/>
            <person name="Mori K."/>
        </authorList>
    </citation>
    <scope>NUCLEOTIDE SEQUENCE [LARGE SCALE GENOMIC DNA]</scope>
    <source>
        <strain evidence="19 20">CCM 7224</strain>
    </source>
</reference>
<organism evidence="19 20">
    <name type="scientific">Geobacillus jurassicus</name>
    <dbReference type="NCBI Taxonomy" id="235932"/>
    <lineage>
        <taxon>Bacteria</taxon>
        <taxon>Bacillati</taxon>
        <taxon>Bacillota</taxon>
        <taxon>Bacilli</taxon>
        <taxon>Bacillales</taxon>
        <taxon>Anoxybacillaceae</taxon>
        <taxon>Geobacillus</taxon>
    </lineage>
</organism>
<proteinExistence type="inferred from homology"/>
<evidence type="ECO:0000256" key="1">
    <source>
        <dbReference type="ARBA" id="ARBA00004651"/>
    </source>
</evidence>
<dbReference type="NCBIfam" id="TIGR01511">
    <property type="entry name" value="ATPase-IB1_Cu"/>
    <property type="match status" value="1"/>
</dbReference>
<evidence type="ECO:0000256" key="16">
    <source>
        <dbReference type="ARBA" id="ARBA00049338"/>
    </source>
</evidence>
<keyword evidence="13" id="KW-0406">Ion transport</keyword>
<keyword evidence="20" id="KW-1185">Reference proteome</keyword>
<evidence type="ECO:0000256" key="12">
    <source>
        <dbReference type="ARBA" id="ARBA00022989"/>
    </source>
</evidence>
<evidence type="ECO:0000256" key="2">
    <source>
        <dbReference type="ARBA" id="ARBA00006024"/>
    </source>
</evidence>
<keyword evidence="7 17" id="KW-0812">Transmembrane</keyword>
<evidence type="ECO:0000256" key="8">
    <source>
        <dbReference type="ARBA" id="ARBA00022723"/>
    </source>
</evidence>
<dbReference type="CDD" id="cd00371">
    <property type="entry name" value="HMA"/>
    <property type="match status" value="1"/>
</dbReference>
<evidence type="ECO:0000313" key="20">
    <source>
        <dbReference type="Proteomes" id="UP001589785"/>
    </source>
</evidence>
<dbReference type="Gene3D" id="3.30.70.100">
    <property type="match status" value="1"/>
</dbReference>
<feature type="domain" description="HMA" evidence="18">
    <location>
        <begin position="11"/>
        <end position="74"/>
    </location>
</feature>
<dbReference type="InterPro" id="IPR018303">
    <property type="entry name" value="ATPase_P-typ_P_site"/>
</dbReference>
<dbReference type="PANTHER" id="PTHR48085:SF5">
    <property type="entry name" value="CADMIUM_ZINC-TRANSPORTING ATPASE HMA4-RELATED"/>
    <property type="match status" value="1"/>
</dbReference>
<dbReference type="Proteomes" id="UP001589785">
    <property type="component" value="Unassembled WGS sequence"/>
</dbReference>
<dbReference type="SUPFAM" id="SSF81665">
    <property type="entry name" value="Calcium ATPase, transmembrane domain M"/>
    <property type="match status" value="1"/>
</dbReference>
<evidence type="ECO:0000256" key="17">
    <source>
        <dbReference type="RuleBase" id="RU362081"/>
    </source>
</evidence>
<feature type="transmembrane region" description="Helical" evidence="17">
    <location>
        <begin position="114"/>
        <end position="133"/>
    </location>
</feature>
<dbReference type="InterPro" id="IPR008250">
    <property type="entry name" value="ATPase_P-typ_transduc_dom_A_sf"/>
</dbReference>
<dbReference type="EMBL" id="JBHLVN010000149">
    <property type="protein sequence ID" value="MFC0299092.1"/>
    <property type="molecule type" value="Genomic_DNA"/>
</dbReference>
<name>A0ABV6GX78_9BACL</name>
<evidence type="ECO:0000256" key="15">
    <source>
        <dbReference type="ARBA" id="ARBA00039103"/>
    </source>
</evidence>
<dbReference type="PROSITE" id="PS50846">
    <property type="entry name" value="HMA_2"/>
    <property type="match status" value="1"/>
</dbReference>
<dbReference type="Gene3D" id="2.70.150.10">
    <property type="entry name" value="Calcium-transporting ATPase, cytoplasmic transduction domain A"/>
    <property type="match status" value="1"/>
</dbReference>
<feature type="transmembrane region" description="Helical" evidence="17">
    <location>
        <begin position="317"/>
        <end position="337"/>
    </location>
</feature>
<dbReference type="InterPro" id="IPR044492">
    <property type="entry name" value="P_typ_ATPase_HD_dom"/>
</dbReference>
<evidence type="ECO:0000256" key="13">
    <source>
        <dbReference type="ARBA" id="ARBA00023065"/>
    </source>
</evidence>
<evidence type="ECO:0000256" key="7">
    <source>
        <dbReference type="ARBA" id="ARBA00022692"/>
    </source>
</evidence>
<dbReference type="InterPro" id="IPR036412">
    <property type="entry name" value="HAD-like_sf"/>
</dbReference>
<protein>
    <recommendedName>
        <fullName evidence="15">Cd(2+)-exporting ATPase</fullName>
        <ecNumber evidence="15">7.2.2.21</ecNumber>
    </recommendedName>
</protein>
<comment type="similarity">
    <text evidence="2 17">Belongs to the cation transport ATPase (P-type) (TC 3.A.3) family. Type IB subfamily.</text>
</comment>
<dbReference type="SFLD" id="SFLDF00027">
    <property type="entry name" value="p-type_atpase"/>
    <property type="match status" value="1"/>
</dbReference>
<dbReference type="InterPro" id="IPR023214">
    <property type="entry name" value="HAD_sf"/>
</dbReference>
<dbReference type="Pfam" id="PF00403">
    <property type="entry name" value="HMA"/>
    <property type="match status" value="1"/>
</dbReference>
<keyword evidence="11" id="KW-1278">Translocase</keyword>
<dbReference type="NCBIfam" id="TIGR01512">
    <property type="entry name" value="ATPase-IB2_Cd"/>
    <property type="match status" value="1"/>
</dbReference>
<dbReference type="NCBIfam" id="TIGR01494">
    <property type="entry name" value="ATPase_P-type"/>
    <property type="match status" value="1"/>
</dbReference>
<comment type="subcellular location">
    <subcellularLocation>
        <location evidence="1">Cell membrane</location>
        <topology evidence="1">Multi-pass membrane protein</topology>
    </subcellularLocation>
</comment>
<keyword evidence="6" id="KW-0597">Phosphoprotein</keyword>
<dbReference type="PRINTS" id="PR00119">
    <property type="entry name" value="CATATPASE"/>
</dbReference>
<keyword evidence="8 17" id="KW-0479">Metal-binding</keyword>
<dbReference type="PROSITE" id="PS01047">
    <property type="entry name" value="HMA_1"/>
    <property type="match status" value="1"/>
</dbReference>
<dbReference type="RefSeq" id="WP_066231157.1">
    <property type="nucleotide sequence ID" value="NZ_JBHLVN010000149.1"/>
</dbReference>
<keyword evidence="9 17" id="KW-0547">Nucleotide-binding</keyword>
<dbReference type="InterPro" id="IPR036163">
    <property type="entry name" value="HMA_dom_sf"/>
</dbReference>
<keyword evidence="4 17" id="KW-1003">Cell membrane</keyword>
<dbReference type="InterPro" id="IPR006121">
    <property type="entry name" value="HMA_dom"/>
</dbReference>
<dbReference type="PRINTS" id="PR00941">
    <property type="entry name" value="CDATPASE"/>
</dbReference>
<evidence type="ECO:0000259" key="18">
    <source>
        <dbReference type="PROSITE" id="PS50846"/>
    </source>
</evidence>
<dbReference type="SFLD" id="SFLDG00002">
    <property type="entry name" value="C1.7:_P-type_atpase_like"/>
    <property type="match status" value="1"/>
</dbReference>
<sequence>MRNEQALDQLQAKTYRVQGLTCTNCAAKFERNVKALPGVKEAKVNFGAAKLTVWGEVTIEQLEQAGAFEQLTIREERERPARREPFWKRKENRNVFASVALLLFGVAADAADRGMLAVVMYLAAIVIGGYSLFWTGLRNLVRWQFDMKTLMTIAILGAAAIGEWQEGAVVVILFAISEALERYSMENARRSIASLMEMAPAEAIVRRGAEEMTVPVEDVRVGEVMIVKPGGKIALDGVVVDGASTVNEAAITGESLLVEKALGDPVFAGTLNGEGFLEVEVTKRADETTLAKMIDLVEEAQAERAPSQAFVDRFARYYTPFIIVAALLVAIAPPLMIGGDWLDWLYRGLAVLVIGCPCALVISTPVAIVTAIGNAARRGVLIKGGVHLEQIGRLRAVAFDKTGTLTKGEPAVTDIVVYEGSREQLLTIAAAIENRSQHPLASAIVRKAEEERAPFLDVSVDGFQSLTGQGVKAVIGGDTYYIGSPALFTSLVGKLPNEAEQQITAFRKEGKTVMAVGTADRLLGLVAAADQLRPSAPHTIAALRRLGVAEVAMVTGDHEQTAQAIGRQAGVSDIRAGLLPEEKLAAIRELKQRCGVTAMVGDGVNDAPALAAADVGVAMGGAGTDTALETADVVLMADDLRQLPYTIRLGRRTLAVIRQNIAFALGLKALALAAAIPGWLTLWLAVFADMGATLLVTLNSMRLLRVKE</sequence>
<evidence type="ECO:0000256" key="11">
    <source>
        <dbReference type="ARBA" id="ARBA00022967"/>
    </source>
</evidence>
<evidence type="ECO:0000313" key="19">
    <source>
        <dbReference type="EMBL" id="MFC0299092.1"/>
    </source>
</evidence>
<evidence type="ECO:0000256" key="3">
    <source>
        <dbReference type="ARBA" id="ARBA00022448"/>
    </source>
</evidence>
<evidence type="ECO:0000256" key="10">
    <source>
        <dbReference type="ARBA" id="ARBA00022840"/>
    </source>
</evidence>
<dbReference type="InterPro" id="IPR023298">
    <property type="entry name" value="ATPase_P-typ_TM_dom_sf"/>
</dbReference>
<dbReference type="Pfam" id="PF00122">
    <property type="entry name" value="E1-E2_ATPase"/>
    <property type="match status" value="1"/>
</dbReference>
<dbReference type="CDD" id="cd07545">
    <property type="entry name" value="P-type_ATPase_Cd-like"/>
    <property type="match status" value="1"/>
</dbReference>
<keyword evidence="3" id="KW-0813">Transport</keyword>
<dbReference type="SUPFAM" id="SSF81653">
    <property type="entry name" value="Calcium ATPase, transduction domain A"/>
    <property type="match status" value="1"/>
</dbReference>
<dbReference type="SUPFAM" id="SSF56784">
    <property type="entry name" value="HAD-like"/>
    <property type="match status" value="1"/>
</dbReference>
<dbReference type="Pfam" id="PF00702">
    <property type="entry name" value="Hydrolase"/>
    <property type="match status" value="1"/>
</dbReference>
<dbReference type="InterPro" id="IPR001757">
    <property type="entry name" value="P_typ_ATPase"/>
</dbReference>
<dbReference type="InterPro" id="IPR023299">
    <property type="entry name" value="ATPase_P-typ_cyto_dom_N"/>
</dbReference>
<dbReference type="PROSITE" id="PS00154">
    <property type="entry name" value="ATPASE_E1_E2"/>
    <property type="match status" value="1"/>
</dbReference>
<comment type="catalytic activity">
    <reaction evidence="16">
        <text>Cd(2+)(in) + ATP + H2O = Cd(2+)(out) + ADP + phosphate + H(+)</text>
        <dbReference type="Rhea" id="RHEA:12132"/>
        <dbReference type="ChEBI" id="CHEBI:15377"/>
        <dbReference type="ChEBI" id="CHEBI:15378"/>
        <dbReference type="ChEBI" id="CHEBI:30616"/>
        <dbReference type="ChEBI" id="CHEBI:43474"/>
        <dbReference type="ChEBI" id="CHEBI:48775"/>
        <dbReference type="ChEBI" id="CHEBI:456216"/>
        <dbReference type="EC" id="7.2.2.21"/>
    </reaction>
</comment>
<keyword evidence="5" id="KW-0104">Cadmium</keyword>
<evidence type="ECO:0000256" key="6">
    <source>
        <dbReference type="ARBA" id="ARBA00022553"/>
    </source>
</evidence>
<keyword evidence="12 17" id="KW-1133">Transmembrane helix</keyword>
<dbReference type="NCBIfam" id="TIGR01525">
    <property type="entry name" value="ATPase-IB_hvy"/>
    <property type="match status" value="1"/>
</dbReference>
<dbReference type="EC" id="7.2.2.21" evidence="15"/>
<evidence type="ECO:0000256" key="14">
    <source>
        <dbReference type="ARBA" id="ARBA00023136"/>
    </source>
</evidence>
<evidence type="ECO:0000256" key="5">
    <source>
        <dbReference type="ARBA" id="ARBA00022539"/>
    </source>
</evidence>
<keyword evidence="10 17" id="KW-0067">ATP-binding</keyword>
<evidence type="ECO:0000256" key="4">
    <source>
        <dbReference type="ARBA" id="ARBA00022475"/>
    </source>
</evidence>
<accession>A0ABV6GX78</accession>
<dbReference type="InterPro" id="IPR051014">
    <property type="entry name" value="Cation_Transport_ATPase_IB"/>
</dbReference>
<dbReference type="InterPro" id="IPR017969">
    <property type="entry name" value="Heavy-metal-associated_CS"/>
</dbReference>
<feature type="transmembrane region" description="Helical" evidence="17">
    <location>
        <begin position="349"/>
        <end position="373"/>
    </location>
</feature>
<dbReference type="SFLD" id="SFLDS00003">
    <property type="entry name" value="Haloacid_Dehalogenase"/>
    <property type="match status" value="1"/>
</dbReference>
<dbReference type="InterPro" id="IPR059000">
    <property type="entry name" value="ATPase_P-type_domA"/>
</dbReference>
<dbReference type="InterPro" id="IPR027256">
    <property type="entry name" value="P-typ_ATPase_IB"/>
</dbReference>
<comment type="caution">
    <text evidence="19">The sequence shown here is derived from an EMBL/GenBank/DDBJ whole genome shotgun (WGS) entry which is preliminary data.</text>
</comment>
<feature type="transmembrane region" description="Helical" evidence="17">
    <location>
        <begin position="655"/>
        <end position="676"/>
    </location>
</feature>